<dbReference type="SMART" id="SM00491">
    <property type="entry name" value="HELICc2"/>
    <property type="match status" value="1"/>
</dbReference>
<dbReference type="GO" id="GO:0005829">
    <property type="term" value="C:cytosol"/>
    <property type="evidence" value="ECO:0007669"/>
    <property type="project" value="TreeGrafter"/>
</dbReference>
<dbReference type="InterPro" id="IPR036397">
    <property type="entry name" value="RNaseH_sf"/>
</dbReference>
<protein>
    <recommendedName>
        <fullName evidence="6">3'-5' exonuclease DinG</fullName>
        <ecNumber evidence="6">3.1.-.-</ecNumber>
    </recommendedName>
</protein>
<dbReference type="CDD" id="cd06127">
    <property type="entry name" value="DEDDh"/>
    <property type="match status" value="1"/>
</dbReference>
<dbReference type="AlphaFoldDB" id="A0A4R6BML1"/>
<dbReference type="Gene3D" id="3.30.420.10">
    <property type="entry name" value="Ribonuclease H-like superfamily/Ribonuclease H"/>
    <property type="match status" value="1"/>
</dbReference>
<dbReference type="InterPro" id="IPR027417">
    <property type="entry name" value="P-loop_NTPase"/>
</dbReference>
<evidence type="ECO:0000256" key="3">
    <source>
        <dbReference type="ARBA" id="ARBA00022801"/>
    </source>
</evidence>
<dbReference type="SMART" id="SM00479">
    <property type="entry name" value="EXOIII"/>
    <property type="match status" value="1"/>
</dbReference>
<keyword evidence="4 6" id="KW-0269">Exonuclease</keyword>
<dbReference type="SUPFAM" id="SSF53098">
    <property type="entry name" value="Ribonuclease H-like"/>
    <property type="match status" value="1"/>
</dbReference>
<dbReference type="EMBL" id="SCWE01000001">
    <property type="protein sequence ID" value="TDM03001.1"/>
    <property type="molecule type" value="Genomic_DNA"/>
</dbReference>
<feature type="domain" description="Helicase ATP-binding" evidence="7">
    <location>
        <begin position="262"/>
        <end position="544"/>
    </location>
</feature>
<dbReference type="InterPro" id="IPR014013">
    <property type="entry name" value="Helic_SF1/SF2_ATP-bd_DinG/Rad3"/>
</dbReference>
<keyword evidence="5 6" id="KW-0067">ATP-binding</keyword>
<reference evidence="8 9" key="1">
    <citation type="submission" date="2019-01" db="EMBL/GenBank/DDBJ databases">
        <title>Draft genome sequences of the type strains of six Macrococcus species.</title>
        <authorList>
            <person name="Mazhar S."/>
            <person name="Altermann E."/>
            <person name="Hill C."/>
            <person name="Mcauliffe O."/>
        </authorList>
    </citation>
    <scope>NUCLEOTIDE SEQUENCE [LARGE SCALE GENOMIC DNA]</scope>
    <source>
        <strain evidence="8 9">CCM4809</strain>
    </source>
</reference>
<dbReference type="GO" id="GO:0016818">
    <property type="term" value="F:hydrolase activity, acting on acid anhydrides, in phosphorus-containing anhydrides"/>
    <property type="evidence" value="ECO:0007669"/>
    <property type="project" value="InterPro"/>
</dbReference>
<gene>
    <name evidence="6" type="primary">dinG</name>
    <name evidence="8" type="ORF">ERX37_02630</name>
</gene>
<sequence>MMGDWLCGMKQAASITSSVLTSRFRRKIMQYAVVDIETTGNNIAVDDIIQIGIVVMEDMTIVDRYDSYIYTEQSISPFIEALTGISDDIIRDAPTFREVMPDILAMLRNKVFVAHNINFDLTFLTALFDKAGIDFKPPFCIDTVDLFKIVYPEAESYQLSILSQARGVELVDAHSAIADAEATAELMCLAVMKLKSLPKETLIQLFHLAKRMKYDIDQLLFPIIAGHTGTTDLPHLKGLYYRPATLNAEPLTINESLSEFYDKVIAVNQLNYRQEQLYLTEHIYQTMVDDGLQLIEAEVGSGKSLSYLVAASYYLAHHEDNILITTATKALQQQLINADAHLIEKAIGKKLPMMLLKSKRNYISVEFVKFILDDDKENHDILLLKMQLLIFLVSGQSGDISQLNINGGRKIYLELMRNLYKGRQDTYLYQDIRQVNAAIIGVTNHSHLLHSGKEGFPGHFSHLVIDEGHQLQEAALEHTYSSWNYQTVKYHLSQLSKEDGIVFSAYHEINAAKRSLSELSVSHFELKSIIQQVEQLNEQFFQALHVQTDQPFVPFNEQGILNELLALMTLFKEMIDELQLNRMAKREVNFVRQIYQQIASAVTHNKLVFAESGRNYTAVTLYIKDKKLNDIISEQLFRHFDSTVLLSGSLVLNQSLAHLTPLLGHASHDMMIFNPMDRQDKVTFFIPDDVPLFNYQDHAAYIEQVALYISSYVAAEHKKMMVLFNNYQMTAEVESYLQDVTETTVITQTPQSNAHKLLNQFNQLDSAVLLGTQSFYEGLDYQSDHYKCVMIVTIPFIHPSDRRILLMKDELKDSFNDYQLPYAATKVRQAAGRLIRREEDQGIILCMDRRIAEASYQSMFKSVLSKYDIRRGNLDDFLSLVHKKSGQTHK</sequence>
<comment type="caution">
    <text evidence="8">The sequence shown here is derived from an EMBL/GenBank/DDBJ whole genome shotgun (WGS) entry which is preliminary data.</text>
</comment>
<dbReference type="InterPro" id="IPR013520">
    <property type="entry name" value="Ribonucl_H"/>
</dbReference>
<dbReference type="Pfam" id="PF13307">
    <property type="entry name" value="Helicase_C_2"/>
    <property type="match status" value="1"/>
</dbReference>
<evidence type="ECO:0000259" key="7">
    <source>
        <dbReference type="PROSITE" id="PS51193"/>
    </source>
</evidence>
<dbReference type="EC" id="3.1.-.-" evidence="6"/>
<dbReference type="PANTHER" id="PTHR30231:SF41">
    <property type="entry name" value="DNA POLYMERASE III SUBUNIT EPSILON"/>
    <property type="match status" value="1"/>
</dbReference>
<keyword evidence="1 6" id="KW-0540">Nuclease</keyword>
<dbReference type="GO" id="GO:0005524">
    <property type="term" value="F:ATP binding"/>
    <property type="evidence" value="ECO:0007669"/>
    <property type="project" value="UniProtKB-KW"/>
</dbReference>
<dbReference type="GO" id="GO:0045004">
    <property type="term" value="P:DNA replication proofreading"/>
    <property type="evidence" value="ECO:0007669"/>
    <property type="project" value="TreeGrafter"/>
</dbReference>
<dbReference type="NCBIfam" id="TIGR00573">
    <property type="entry name" value="dnaq"/>
    <property type="match status" value="1"/>
</dbReference>
<dbReference type="GO" id="GO:0003677">
    <property type="term" value="F:DNA binding"/>
    <property type="evidence" value="ECO:0007669"/>
    <property type="project" value="InterPro"/>
</dbReference>
<organism evidence="8 9">
    <name type="scientific">Macrococcus hajekii</name>
    <dbReference type="NCBI Taxonomy" id="198482"/>
    <lineage>
        <taxon>Bacteria</taxon>
        <taxon>Bacillati</taxon>
        <taxon>Bacillota</taxon>
        <taxon>Bacilli</taxon>
        <taxon>Bacillales</taxon>
        <taxon>Staphylococcaceae</taxon>
        <taxon>Macrococcus</taxon>
    </lineage>
</organism>
<comment type="function">
    <text evidence="6">3'-5' exonuclease.</text>
</comment>
<dbReference type="GO" id="GO:0003887">
    <property type="term" value="F:DNA-directed DNA polymerase activity"/>
    <property type="evidence" value="ECO:0007669"/>
    <property type="project" value="InterPro"/>
</dbReference>
<dbReference type="PROSITE" id="PS51193">
    <property type="entry name" value="HELICASE_ATP_BIND_2"/>
    <property type="match status" value="1"/>
</dbReference>
<evidence type="ECO:0000256" key="1">
    <source>
        <dbReference type="ARBA" id="ARBA00022722"/>
    </source>
</evidence>
<dbReference type="NCBIfam" id="TIGR01407">
    <property type="entry name" value="dinG_rel"/>
    <property type="match status" value="1"/>
</dbReference>
<name>A0A4R6BML1_9STAP</name>
<evidence type="ECO:0000256" key="4">
    <source>
        <dbReference type="ARBA" id="ARBA00022839"/>
    </source>
</evidence>
<dbReference type="InterPro" id="IPR006310">
    <property type="entry name" value="DinG"/>
</dbReference>
<keyword evidence="2 6" id="KW-0547">Nucleotide-binding</keyword>
<proteinExistence type="inferred from homology"/>
<dbReference type="InterPro" id="IPR006555">
    <property type="entry name" value="ATP-dep_Helicase_C"/>
</dbReference>
<comment type="similarity">
    <text evidence="6">Belongs to the helicase family. DinG subfamily. Type 2 sub-subfamily.</text>
</comment>
<evidence type="ECO:0000256" key="2">
    <source>
        <dbReference type="ARBA" id="ARBA00022741"/>
    </source>
</evidence>
<accession>A0A4R6BML1</accession>
<keyword evidence="9" id="KW-1185">Reference proteome</keyword>
<dbReference type="PANTHER" id="PTHR30231">
    <property type="entry name" value="DNA POLYMERASE III SUBUNIT EPSILON"/>
    <property type="match status" value="1"/>
</dbReference>
<dbReference type="InterPro" id="IPR012337">
    <property type="entry name" value="RNaseH-like_sf"/>
</dbReference>
<evidence type="ECO:0000256" key="5">
    <source>
        <dbReference type="ARBA" id="ARBA00022840"/>
    </source>
</evidence>
<dbReference type="GO" id="GO:0008408">
    <property type="term" value="F:3'-5' exonuclease activity"/>
    <property type="evidence" value="ECO:0007669"/>
    <property type="project" value="InterPro"/>
</dbReference>
<dbReference type="SUPFAM" id="SSF52540">
    <property type="entry name" value="P-loop containing nucleoside triphosphate hydrolases"/>
    <property type="match status" value="1"/>
</dbReference>
<evidence type="ECO:0000313" key="9">
    <source>
        <dbReference type="Proteomes" id="UP000295328"/>
    </source>
</evidence>
<dbReference type="Proteomes" id="UP000295328">
    <property type="component" value="Unassembled WGS sequence"/>
</dbReference>
<evidence type="ECO:0000256" key="6">
    <source>
        <dbReference type="RuleBase" id="RU364106"/>
    </source>
</evidence>
<keyword evidence="3 6" id="KW-0378">Hydrolase</keyword>
<dbReference type="InterPro" id="IPR006054">
    <property type="entry name" value="DnaQ"/>
</dbReference>
<evidence type="ECO:0000313" key="8">
    <source>
        <dbReference type="EMBL" id="TDM03001.1"/>
    </source>
</evidence>
<dbReference type="GO" id="GO:0004386">
    <property type="term" value="F:helicase activity"/>
    <property type="evidence" value="ECO:0007669"/>
    <property type="project" value="InterPro"/>
</dbReference>
<dbReference type="FunFam" id="3.30.420.10:FF:000045">
    <property type="entry name" value="3'-5' exonuclease DinG"/>
    <property type="match status" value="1"/>
</dbReference>
<dbReference type="Pfam" id="PF00929">
    <property type="entry name" value="RNase_T"/>
    <property type="match status" value="1"/>
</dbReference>
<dbReference type="Gene3D" id="3.40.50.300">
    <property type="entry name" value="P-loop containing nucleotide triphosphate hydrolases"/>
    <property type="match status" value="2"/>
</dbReference>